<keyword evidence="5" id="KW-0539">Nucleus</keyword>
<dbReference type="InParanoid" id="F4NWV4"/>
<dbReference type="GeneID" id="18242551"/>
<feature type="domain" description="Integrator complex subunit 3 N-terminal" evidence="6">
    <location>
        <begin position="50"/>
        <end position="454"/>
    </location>
</feature>
<dbReference type="AlphaFoldDB" id="F4NWV4"/>
<organism evidence="8 9">
    <name type="scientific">Batrachochytrium dendrobatidis (strain JAM81 / FGSC 10211)</name>
    <name type="common">Frog chytrid fungus</name>
    <dbReference type="NCBI Taxonomy" id="684364"/>
    <lineage>
        <taxon>Eukaryota</taxon>
        <taxon>Fungi</taxon>
        <taxon>Fungi incertae sedis</taxon>
        <taxon>Chytridiomycota</taxon>
        <taxon>Chytridiomycota incertae sedis</taxon>
        <taxon>Chytridiomycetes</taxon>
        <taxon>Rhizophydiales</taxon>
        <taxon>Rhizophydiales incertae sedis</taxon>
        <taxon>Batrachochytrium</taxon>
    </lineage>
</organism>
<accession>F4NWV4</accession>
<name>F4NWV4_BATDJ</name>
<evidence type="ECO:0000259" key="6">
    <source>
        <dbReference type="Pfam" id="PF10189"/>
    </source>
</evidence>
<dbReference type="InterPro" id="IPR019333">
    <property type="entry name" value="INTS3_N"/>
</dbReference>
<comment type="similarity">
    <text evidence="3">Belongs to the Integrator subunit 3 family.</text>
</comment>
<evidence type="ECO:0000256" key="2">
    <source>
        <dbReference type="ARBA" id="ARBA00004496"/>
    </source>
</evidence>
<dbReference type="PANTHER" id="PTHR13587:SF7">
    <property type="entry name" value="INTEGRATOR COMPLEX SUBUNIT 3"/>
    <property type="match status" value="1"/>
</dbReference>
<dbReference type="InterPro" id="IPR056518">
    <property type="entry name" value="HEAT_Ints3_C"/>
</dbReference>
<evidence type="ECO:0000256" key="3">
    <source>
        <dbReference type="ARBA" id="ARBA00006130"/>
    </source>
</evidence>
<dbReference type="GO" id="GO:0005737">
    <property type="term" value="C:cytoplasm"/>
    <property type="evidence" value="ECO:0000318"/>
    <property type="project" value="GO_Central"/>
</dbReference>
<feature type="domain" description="Ints3-like C-terminal" evidence="7">
    <location>
        <begin position="743"/>
        <end position="955"/>
    </location>
</feature>
<dbReference type="PANTHER" id="PTHR13587">
    <property type="entry name" value="INTEGRATOR COMPLEX SUBUNIT 3"/>
    <property type="match status" value="1"/>
</dbReference>
<sequence>MKLLFEETPIDAPDPLGQELIRHATYLSEILAGITENNWASVLHEKSLTDYEQVAGGLLHGILTNEIQFERYFQLLAFVVRDGFATVIHKLKYVSETDKFKMLNRFAQKQSIWLLDKLLTTLPMTEQLSYIILRFMRQIKHGNCSKDNIAYTKFIVDFLTSKRAIIAKDKVLARHVVFMLVRAIADHLHHLDLRTKEMALFFSLISSNIQDCVYIGRDFIRSLMEISKIPSIAKLLLSIMQSPSPEYPNIPSLSDFLDRPTPREFLISRLTPDMEIRIVFILNSVPKRLSFTFIEQFRKRFLTLESETLLPDIIRYICGAIHPNNAILASDIVQRWHLISILLRGIKAPACAQSCKLSLYFDWLFFNHASDSVMSLEPGILVMVKNLQTSPAISATMLEFLALIADRFLPTLSAHIYHNLKLSMSIVVEKRVITSLSLILLSPQLDEFTKETVTKLFASDDDALIANTSIDHEPFISVDNSSLNDTDESQITSDPYLESITTQQFDQSYNGDLFDAANKPSAQEFSAVSDPASLNLNTAFTEYQPDFAHVAEINTDSMSNSLEDADLASSTCIRTKDIAYVCVFVDMYAILETLESQISNPDPISDSKKPTIEICQQFLESFNSQATESSYDTIASSLLRVLHNDLIEFWQNCPATVSYAQTLFTLMIDQYHASTLSKESIQCVGFATHLASLDPIISSIFCVIEMEKLDSSSDWIKCSFWKSAFGDFDLVFMLKMIFDVSLEWFYRVIPRVLRQFDDVLVGNPDLIFMVVSMIDSKKLVALKIALYANQAALFGSKLEPCLAAMCTWSAIEQWTAWNLLSEEIGVEPADSPQQLCMLASVFALLQCLDTPEIQSGVLMCTAQVAPSESLLRYLITPLFKPDLFCTIWTRWYLRFGKDRMRTALTSAIDLCNRQANTTDSLASFPDHSNPMQHTTLVHTNLLNASAPDPEFLNQLQHNIAIKSKLLQNHANISTSVLTDYIEQIRTRMKSVASVKNILGNE</sequence>
<dbReference type="STRING" id="684364.F4NWV4"/>
<comment type="subcellular location">
    <subcellularLocation>
        <location evidence="2">Cytoplasm</location>
    </subcellularLocation>
    <subcellularLocation>
        <location evidence="1">Nucleus</location>
    </subcellularLocation>
</comment>
<dbReference type="EMBL" id="GL882880">
    <property type="protein sequence ID" value="EGF82555.1"/>
    <property type="molecule type" value="Genomic_DNA"/>
</dbReference>
<keyword evidence="9" id="KW-1185">Reference proteome</keyword>
<dbReference type="HOGENOM" id="CLU_007659_0_0_1"/>
<evidence type="ECO:0000313" key="8">
    <source>
        <dbReference type="EMBL" id="EGF82555.1"/>
    </source>
</evidence>
<dbReference type="Pfam" id="PF10189">
    <property type="entry name" value="Ints3_N"/>
    <property type="match status" value="1"/>
</dbReference>
<evidence type="ECO:0000313" key="9">
    <source>
        <dbReference type="Proteomes" id="UP000007241"/>
    </source>
</evidence>
<keyword evidence="4" id="KW-0963">Cytoplasm</keyword>
<evidence type="ECO:0000256" key="5">
    <source>
        <dbReference type="ARBA" id="ARBA00023242"/>
    </source>
</evidence>
<evidence type="ECO:0000259" key="7">
    <source>
        <dbReference type="Pfam" id="PF24566"/>
    </source>
</evidence>
<dbReference type="OrthoDB" id="2021145at2759"/>
<dbReference type="RefSeq" id="XP_006676969.1">
    <property type="nucleotide sequence ID" value="XM_006676906.1"/>
</dbReference>
<dbReference type="GO" id="GO:0005634">
    <property type="term" value="C:nucleus"/>
    <property type="evidence" value="ECO:0007669"/>
    <property type="project" value="UniProtKB-SubCell"/>
</dbReference>
<reference evidence="8 9" key="1">
    <citation type="submission" date="2009-12" db="EMBL/GenBank/DDBJ databases">
        <title>The draft genome of Batrachochytrium dendrobatidis.</title>
        <authorList>
            <consortium name="US DOE Joint Genome Institute (JGI-PGF)"/>
            <person name="Kuo A."/>
            <person name="Salamov A."/>
            <person name="Schmutz J."/>
            <person name="Lucas S."/>
            <person name="Pitluck S."/>
            <person name="Rosenblum E."/>
            <person name="Stajich J."/>
            <person name="Eisen M."/>
            <person name="Grigoriev I.V."/>
        </authorList>
    </citation>
    <scope>NUCLEOTIDE SEQUENCE [LARGE SCALE GENOMIC DNA]</scope>
    <source>
        <strain evidence="9">JAM81 / FGSC 10211</strain>
    </source>
</reference>
<evidence type="ECO:0000256" key="1">
    <source>
        <dbReference type="ARBA" id="ARBA00004123"/>
    </source>
</evidence>
<proteinExistence type="inferred from homology"/>
<dbReference type="Pfam" id="PF24566">
    <property type="entry name" value="HEAT_Ints3_C"/>
    <property type="match status" value="1"/>
</dbReference>
<gene>
    <name evidence="8" type="ORF">BATDEDRAFT_86704</name>
</gene>
<evidence type="ECO:0000256" key="4">
    <source>
        <dbReference type="ARBA" id="ARBA00022490"/>
    </source>
</evidence>
<dbReference type="Proteomes" id="UP000007241">
    <property type="component" value="Unassembled WGS sequence"/>
</dbReference>
<protein>
    <submittedName>
        <fullName evidence="8">Uncharacterized protein</fullName>
    </submittedName>
</protein>
<dbReference type="InterPro" id="IPR045334">
    <property type="entry name" value="INTS3"/>
</dbReference>